<evidence type="ECO:0000256" key="1">
    <source>
        <dbReference type="SAM" id="MobiDB-lite"/>
    </source>
</evidence>
<evidence type="ECO:0000313" key="3">
    <source>
        <dbReference type="Proteomes" id="UP000074914"/>
    </source>
</evidence>
<accession>A0ABM5Z8P3</accession>
<proteinExistence type="predicted"/>
<sequence>MKVGKSAAIETAAEKNKQIPNKPRALADTMVMLSDRKFMRD</sequence>
<organism evidence="2 3">
    <name type="scientific">Collimonas pratensis</name>
    <dbReference type="NCBI Taxonomy" id="279113"/>
    <lineage>
        <taxon>Bacteria</taxon>
        <taxon>Pseudomonadati</taxon>
        <taxon>Pseudomonadota</taxon>
        <taxon>Betaproteobacteria</taxon>
        <taxon>Burkholderiales</taxon>
        <taxon>Oxalobacteraceae</taxon>
        <taxon>Collimonas</taxon>
    </lineage>
</organism>
<feature type="region of interest" description="Disordered" evidence="1">
    <location>
        <begin position="1"/>
        <end position="20"/>
    </location>
</feature>
<reference evidence="2 3" key="1">
    <citation type="submission" date="2015-11" db="EMBL/GenBank/DDBJ databases">
        <title>Exploring the genomic traits of fungus-feeding bacterial genus Collimonas.</title>
        <authorList>
            <person name="Song C."/>
            <person name="Schmidt R."/>
            <person name="de Jager V."/>
            <person name="Krzyzanowska D."/>
            <person name="Jongedijk E."/>
            <person name="Cankar K."/>
            <person name="Beekwilder J."/>
            <person name="van Veen A."/>
            <person name="de Boer W."/>
            <person name="van Veen J.A."/>
            <person name="Garbeva P."/>
        </authorList>
    </citation>
    <scope>NUCLEOTIDE SEQUENCE [LARGE SCALE GENOMIC DNA]</scope>
    <source>
        <strain evidence="2 3">Ter291</strain>
    </source>
</reference>
<gene>
    <name evidence="2" type="ORF">CPter291_3003</name>
</gene>
<evidence type="ECO:0000313" key="2">
    <source>
        <dbReference type="EMBL" id="AMP15245.1"/>
    </source>
</evidence>
<dbReference type="Proteomes" id="UP000074914">
    <property type="component" value="Chromosome"/>
</dbReference>
<dbReference type="EMBL" id="CP013236">
    <property type="protein sequence ID" value="AMP15245.1"/>
    <property type="molecule type" value="Genomic_DNA"/>
</dbReference>
<keyword evidence="3" id="KW-1185">Reference proteome</keyword>
<protein>
    <submittedName>
        <fullName evidence="2">Uncharacterized protein</fullName>
    </submittedName>
</protein>
<name>A0ABM5Z8P3_9BURK</name>